<dbReference type="EMBL" id="VTHL01000006">
    <property type="protein sequence ID" value="TYZ11039.1"/>
    <property type="molecule type" value="Genomic_DNA"/>
</dbReference>
<evidence type="ECO:0008006" key="4">
    <source>
        <dbReference type="Google" id="ProtNLM"/>
    </source>
</evidence>
<feature type="signal peptide" evidence="1">
    <location>
        <begin position="1"/>
        <end position="24"/>
    </location>
</feature>
<feature type="chain" id="PRO_5022819326" description="Roadblock/LC7 domain-containing protein" evidence="1">
    <location>
        <begin position="25"/>
        <end position="123"/>
    </location>
</feature>
<name>A0A5D6V884_9BACT</name>
<dbReference type="AlphaFoldDB" id="A0A5D6V884"/>
<reference evidence="2 3" key="1">
    <citation type="submission" date="2019-08" db="EMBL/GenBank/DDBJ databases">
        <authorList>
            <person name="Seo M.-J."/>
        </authorList>
    </citation>
    <scope>NUCLEOTIDE SEQUENCE [LARGE SCALE GENOMIC DNA]</scope>
    <source>
        <strain evidence="2 3">KIGAM108</strain>
    </source>
</reference>
<comment type="caution">
    <text evidence="2">The sequence shown here is derived from an EMBL/GenBank/DDBJ whole genome shotgun (WGS) entry which is preliminary data.</text>
</comment>
<organism evidence="2 3">
    <name type="scientific">Hymenobacter lutimineralis</name>
    <dbReference type="NCBI Taxonomy" id="2606448"/>
    <lineage>
        <taxon>Bacteria</taxon>
        <taxon>Pseudomonadati</taxon>
        <taxon>Bacteroidota</taxon>
        <taxon>Cytophagia</taxon>
        <taxon>Cytophagales</taxon>
        <taxon>Hymenobacteraceae</taxon>
        <taxon>Hymenobacter</taxon>
    </lineage>
</organism>
<protein>
    <recommendedName>
        <fullName evidence="4">Roadblock/LC7 domain-containing protein</fullName>
    </recommendedName>
</protein>
<keyword evidence="3" id="KW-1185">Reference proteome</keyword>
<evidence type="ECO:0000313" key="2">
    <source>
        <dbReference type="EMBL" id="TYZ11039.1"/>
    </source>
</evidence>
<evidence type="ECO:0000256" key="1">
    <source>
        <dbReference type="SAM" id="SignalP"/>
    </source>
</evidence>
<proteinExistence type="predicted"/>
<sequence>MAAAAAQKALAGLLKSLPALVAVAIVQADTGDTLAHHSTAGSLNPETAAAYNAEVVRQKQKALAALQLTTESIDDILISLTTQLHLIKLTADGSKFIYLVADARQTSLAMAREALRNSMEELE</sequence>
<dbReference type="Proteomes" id="UP000322791">
    <property type="component" value="Unassembled WGS sequence"/>
</dbReference>
<keyword evidence="1" id="KW-0732">Signal</keyword>
<evidence type="ECO:0000313" key="3">
    <source>
        <dbReference type="Proteomes" id="UP000322791"/>
    </source>
</evidence>
<gene>
    <name evidence="2" type="ORF">FY528_07835</name>
</gene>
<accession>A0A5D6V884</accession>